<dbReference type="InterPro" id="IPR051161">
    <property type="entry name" value="Mannose-6P_isomerase_type2"/>
</dbReference>
<dbReference type="SUPFAM" id="SSF48208">
    <property type="entry name" value="Six-hairpin glycosidases"/>
    <property type="match status" value="1"/>
</dbReference>
<dbReference type="RefSeq" id="WP_127565209.1">
    <property type="nucleotide sequence ID" value="NZ_BMFB01000004.1"/>
</dbReference>
<evidence type="ECO:0000256" key="2">
    <source>
        <dbReference type="ARBA" id="ARBA00023235"/>
    </source>
</evidence>
<dbReference type="OrthoDB" id="9806359at2"/>
<dbReference type="AlphaFoldDB" id="A0A3T0E5U7"/>
<dbReference type="InterPro" id="IPR008928">
    <property type="entry name" value="6-hairpin_glycosidase_sf"/>
</dbReference>
<accession>A0A3T0E5U7</accession>
<dbReference type="PANTHER" id="PTHR46390">
    <property type="entry name" value="MANNOSE-1-PHOSPHATE GUANYLYLTRANSFERASE"/>
    <property type="match status" value="1"/>
</dbReference>
<dbReference type="Pfam" id="PF07221">
    <property type="entry name" value="GlcNAc_2-epim"/>
    <property type="match status" value="1"/>
</dbReference>
<dbReference type="Pfam" id="PF00483">
    <property type="entry name" value="NTP_transferase"/>
    <property type="match status" value="1"/>
</dbReference>
<gene>
    <name evidence="3" type="ORF">X907_0204</name>
</gene>
<organism evidence="3 4">
    <name type="scientific">Glycocaulis alkaliphilus</name>
    <dbReference type="NCBI Taxonomy" id="1434191"/>
    <lineage>
        <taxon>Bacteria</taxon>
        <taxon>Pseudomonadati</taxon>
        <taxon>Pseudomonadota</taxon>
        <taxon>Alphaproteobacteria</taxon>
        <taxon>Maricaulales</taxon>
        <taxon>Maricaulaceae</taxon>
        <taxon>Glycocaulis</taxon>
    </lineage>
</organism>
<evidence type="ECO:0000313" key="4">
    <source>
        <dbReference type="Proteomes" id="UP000286954"/>
    </source>
</evidence>
<keyword evidence="4" id="KW-1185">Reference proteome</keyword>
<proteinExistence type="inferred from homology"/>
<dbReference type="Gene3D" id="3.90.550.10">
    <property type="entry name" value="Spore Coat Polysaccharide Biosynthesis Protein SpsA, Chain A"/>
    <property type="match status" value="1"/>
</dbReference>
<evidence type="ECO:0000256" key="1">
    <source>
        <dbReference type="ARBA" id="ARBA00008558"/>
    </source>
</evidence>
<dbReference type="EMBL" id="CP018911">
    <property type="protein sequence ID" value="AZU02754.1"/>
    <property type="molecule type" value="Genomic_DNA"/>
</dbReference>
<dbReference type="SUPFAM" id="SSF159283">
    <property type="entry name" value="Guanosine diphospho-D-mannose pyrophosphorylase/mannose-6-phosphate isomerase linker domain"/>
    <property type="match status" value="1"/>
</dbReference>
<dbReference type="GO" id="GO:0009298">
    <property type="term" value="P:GDP-mannose biosynthetic process"/>
    <property type="evidence" value="ECO:0007669"/>
    <property type="project" value="TreeGrafter"/>
</dbReference>
<dbReference type="Gene3D" id="1.50.10.10">
    <property type="match status" value="1"/>
</dbReference>
<protein>
    <submittedName>
        <fullName evidence="3">Phosphomannose isomerase</fullName>
    </submittedName>
</protein>
<sequence>MSAHTIMPFILCGGAGSRLWPLSDALRPKPFLSLPSGRTMLAETALRLEAGGRTDMGFLPVTAIGSERHGALLRTHLPDAALILEPVARDSAPAVALAALSALPHALVLILPADHHIARPERFLEAIASGAKAAADGRIVVFGITPDHPATGYGYIRACEAGAVRKVEAFVEKPDLATARDYLASGEYFWNAGIFLFRADVMLGELEREAPSVLSAAREALAGAKTDTVIGARIVARSAFAAAPAISIDYAVMEKTPLASLVPVDMGWSDVGDYAALKALSEPDANGNTVDGPAVLHGVTGSYVRSEGPVIAVKGVDGLAIAATREAVIVTRLDEAAGIKPLVSAAQSVSPLSPAAADWARRWLFDDCLPLWARTAWDADRGGFVETLSLDGTSQPERERRMRVIPRQIFAFSQAALLGWNKGEARHIAMLGLEYLDGPARASAGGWVHRLDRSGNALDPRRGLYDHAFVILAGAAAFQAFGEARALELALEALDFVTSRMADRSGEGFYDPEMAPDVRAANPHMHLLEACLALEAASGSADALDCARLCVERFEDSFFHPASGAVVEDLHADWSRGSGPWRTEPGHCHEWAWLLAEYEARTGHDLISWRRRMIGFADSKGRDRQSGFAHNSVDTQGTVLDGNRRLWPQLEMLRARLRHPETAAPGEAERLQARLRTTYLADACKGGWMDAYDRDGAPLAKDIPASMLYHIMTAIGPLAAR</sequence>
<dbReference type="GO" id="GO:0016853">
    <property type="term" value="F:isomerase activity"/>
    <property type="evidence" value="ECO:0007669"/>
    <property type="project" value="UniProtKB-KW"/>
</dbReference>
<dbReference type="InterPro" id="IPR010819">
    <property type="entry name" value="AGE/CE"/>
</dbReference>
<name>A0A3T0E5U7_9PROT</name>
<reference evidence="3 4" key="1">
    <citation type="submission" date="2016-12" db="EMBL/GenBank/DDBJ databases">
        <title>The genome of dimorphic prosthecate Glycocaulis alkaliphilus 6b-8t, isolated from crude oil dictates its adaptability in petroleum environments.</title>
        <authorList>
            <person name="Wu X.-L."/>
            <person name="Geng S."/>
        </authorList>
    </citation>
    <scope>NUCLEOTIDE SEQUENCE [LARGE SCALE GENOMIC DNA]</scope>
    <source>
        <strain evidence="3 4">6B-8</strain>
    </source>
</reference>
<dbReference type="InterPro" id="IPR012341">
    <property type="entry name" value="6hp_glycosidase-like_sf"/>
</dbReference>
<dbReference type="InterPro" id="IPR029044">
    <property type="entry name" value="Nucleotide-diphossugar_trans"/>
</dbReference>
<keyword evidence="2 3" id="KW-0413">Isomerase</keyword>
<dbReference type="Proteomes" id="UP000286954">
    <property type="component" value="Chromosome"/>
</dbReference>
<dbReference type="InterPro" id="IPR005835">
    <property type="entry name" value="NTP_transferase_dom"/>
</dbReference>
<evidence type="ECO:0000313" key="3">
    <source>
        <dbReference type="EMBL" id="AZU02754.1"/>
    </source>
</evidence>
<dbReference type="GO" id="GO:0004475">
    <property type="term" value="F:mannose-1-phosphate guanylyltransferase (GTP) activity"/>
    <property type="evidence" value="ECO:0007669"/>
    <property type="project" value="TreeGrafter"/>
</dbReference>
<dbReference type="KEGG" id="gak:X907_0204"/>
<dbReference type="PANTHER" id="PTHR46390:SF1">
    <property type="entry name" value="MANNOSE-1-PHOSPHATE GUANYLYLTRANSFERASE"/>
    <property type="match status" value="1"/>
</dbReference>
<comment type="similarity">
    <text evidence="1">Belongs to the N-acylglucosamine 2-epimerase family.</text>
</comment>
<dbReference type="GO" id="GO:0005975">
    <property type="term" value="P:carbohydrate metabolic process"/>
    <property type="evidence" value="ECO:0007669"/>
    <property type="project" value="InterPro"/>
</dbReference>
<dbReference type="SUPFAM" id="SSF53448">
    <property type="entry name" value="Nucleotide-diphospho-sugar transferases"/>
    <property type="match status" value="1"/>
</dbReference>